<reference evidence="3 4" key="1">
    <citation type="journal article" date="2016" name="Genome Biol. Evol.">
        <title>Divergent and convergent evolution of fungal pathogenicity.</title>
        <authorList>
            <person name="Shang Y."/>
            <person name="Xiao G."/>
            <person name="Zheng P."/>
            <person name="Cen K."/>
            <person name="Zhan S."/>
            <person name="Wang C."/>
        </authorList>
    </citation>
    <scope>NUCLEOTIDE SEQUENCE [LARGE SCALE GENOMIC DNA]</scope>
    <source>
        <strain evidence="3 4">RCEF 264</strain>
    </source>
</reference>
<keyword evidence="2" id="KW-0732">Signal</keyword>
<feature type="chain" id="PRO_5007836854" evidence="2">
    <location>
        <begin position="26"/>
        <end position="413"/>
    </location>
</feature>
<dbReference type="PANTHER" id="PTHR30344">
    <property type="entry name" value="6-PHOSPHOGLUCONOLACTONASE-RELATED"/>
    <property type="match status" value="1"/>
</dbReference>
<dbReference type="Pfam" id="PF10282">
    <property type="entry name" value="Lactonase"/>
    <property type="match status" value="1"/>
</dbReference>
<dbReference type="STRING" id="1081102.A0A162KC80"/>
<dbReference type="InterPro" id="IPR011048">
    <property type="entry name" value="Haem_d1_sf"/>
</dbReference>
<feature type="signal peptide" evidence="2">
    <location>
        <begin position="1"/>
        <end position="25"/>
    </location>
</feature>
<comment type="caution">
    <text evidence="3">The sequence shown here is derived from an EMBL/GenBank/DDBJ whole genome shotgun (WGS) entry which is preliminary data.</text>
</comment>
<evidence type="ECO:0000313" key="4">
    <source>
        <dbReference type="Proteomes" id="UP000076874"/>
    </source>
</evidence>
<dbReference type="InterPro" id="IPR050282">
    <property type="entry name" value="Cycloisomerase_2"/>
</dbReference>
<dbReference type="Gene3D" id="2.130.10.10">
    <property type="entry name" value="YVTN repeat-like/Quinoprotein amine dehydrogenase"/>
    <property type="match status" value="1"/>
</dbReference>
<accession>A0A162KC80</accession>
<evidence type="ECO:0000313" key="3">
    <source>
        <dbReference type="EMBL" id="OAA65948.1"/>
    </source>
</evidence>
<gene>
    <name evidence="3" type="ORF">SPI_02735</name>
</gene>
<dbReference type="EMBL" id="AZHD01000003">
    <property type="protein sequence ID" value="OAA65948.1"/>
    <property type="molecule type" value="Genomic_DNA"/>
</dbReference>
<dbReference type="OrthoDB" id="9972196at2759"/>
<evidence type="ECO:0000256" key="2">
    <source>
        <dbReference type="SAM" id="SignalP"/>
    </source>
</evidence>
<dbReference type="PANTHER" id="PTHR30344:SF1">
    <property type="entry name" value="6-PHOSPHOGLUCONOLACTONASE"/>
    <property type="match status" value="1"/>
</dbReference>
<organism evidence="3 4">
    <name type="scientific">Niveomyces insectorum RCEF 264</name>
    <dbReference type="NCBI Taxonomy" id="1081102"/>
    <lineage>
        <taxon>Eukaryota</taxon>
        <taxon>Fungi</taxon>
        <taxon>Dikarya</taxon>
        <taxon>Ascomycota</taxon>
        <taxon>Pezizomycotina</taxon>
        <taxon>Sordariomycetes</taxon>
        <taxon>Hypocreomycetidae</taxon>
        <taxon>Hypocreales</taxon>
        <taxon>Cordycipitaceae</taxon>
        <taxon>Niveomyces</taxon>
    </lineage>
</organism>
<sequence length="413" mass="43631">MWNRNALLRAGTAALALGLPQQAAAVLVYVTSYAGTLTSLNLTLSAAPWSNATNATTHAGPKATITSLAVNDGCAPQASWLTLDKPNGILYCLDESFGNPNGSLSSYQTSANGTLTQLKRVKTPSGPVYATIYGAGGRGLAVADYQGSSFSTYLKDPRSLATVEQVTWTLPHPGANATRQDASHPHEVVLDPTGKFFLVPDLGADLVRVFLINQTDLTWAPVTPLVTPPGSGPRHVSFVVASNRTYMYLTSELANTLTGYQLTYHANNTLSFTQIYLSSSHGLGQVPVPAAATAAEVLTSPDHRFVIVSTRSDHTFNITNFDPKNSTQLVSDSIATFKVNPANGNLTFVQLYPAGGLIPRQFTINKAGTLLGVGQQGSARAVFINRDVKSGKLTGFAGAVDIAGEVTSVLFDE</sequence>
<dbReference type="GO" id="GO:0017057">
    <property type="term" value="F:6-phosphogluconolactonase activity"/>
    <property type="evidence" value="ECO:0007669"/>
    <property type="project" value="TreeGrafter"/>
</dbReference>
<dbReference type="InterPro" id="IPR019405">
    <property type="entry name" value="Lactonase_7-beta_prop"/>
</dbReference>
<protein>
    <submittedName>
        <fullName evidence="3">YkgB protein</fullName>
    </submittedName>
</protein>
<name>A0A162KC80_9HYPO</name>
<proteinExistence type="inferred from homology"/>
<dbReference type="SUPFAM" id="SSF51004">
    <property type="entry name" value="C-terminal (heme d1) domain of cytochrome cd1-nitrite reductase"/>
    <property type="match status" value="1"/>
</dbReference>
<dbReference type="InterPro" id="IPR015943">
    <property type="entry name" value="WD40/YVTN_repeat-like_dom_sf"/>
</dbReference>
<dbReference type="AlphaFoldDB" id="A0A162KC80"/>
<comment type="similarity">
    <text evidence="1">Belongs to the cycloisomerase 2 family.</text>
</comment>
<keyword evidence="4" id="KW-1185">Reference proteome</keyword>
<evidence type="ECO:0000256" key="1">
    <source>
        <dbReference type="ARBA" id="ARBA00005564"/>
    </source>
</evidence>
<dbReference type="Proteomes" id="UP000076874">
    <property type="component" value="Unassembled WGS sequence"/>
</dbReference>